<dbReference type="PANTHER" id="PTHR23106:SF24">
    <property type="entry name" value="ANGIOGENIC FACTOR WITH G PATCH AND FHA DOMAINS 1"/>
    <property type="match status" value="1"/>
</dbReference>
<feature type="compositionally biased region" description="Polar residues" evidence="2">
    <location>
        <begin position="466"/>
        <end position="476"/>
    </location>
</feature>
<evidence type="ECO:0000256" key="2">
    <source>
        <dbReference type="SAM" id="MobiDB-lite"/>
    </source>
</evidence>
<organism evidence="4 5">
    <name type="scientific">Mya arenaria</name>
    <name type="common">Soft-shell clam</name>
    <dbReference type="NCBI Taxonomy" id="6604"/>
    <lineage>
        <taxon>Eukaryota</taxon>
        <taxon>Metazoa</taxon>
        <taxon>Spiralia</taxon>
        <taxon>Lophotrochozoa</taxon>
        <taxon>Mollusca</taxon>
        <taxon>Bivalvia</taxon>
        <taxon>Autobranchia</taxon>
        <taxon>Heteroconchia</taxon>
        <taxon>Euheterodonta</taxon>
        <taxon>Imparidentia</taxon>
        <taxon>Neoheterodontei</taxon>
        <taxon>Myida</taxon>
        <taxon>Myoidea</taxon>
        <taxon>Myidae</taxon>
        <taxon>Mya</taxon>
    </lineage>
</organism>
<accession>A0ABY7DSP6</accession>
<protein>
    <submittedName>
        <fullName evidence="4">AGGF1-like protein</fullName>
    </submittedName>
</protein>
<feature type="region of interest" description="Disordered" evidence="2">
    <location>
        <begin position="417"/>
        <end position="443"/>
    </location>
</feature>
<dbReference type="InterPro" id="IPR053027">
    <property type="entry name" value="AGGF1"/>
</dbReference>
<dbReference type="PANTHER" id="PTHR23106">
    <property type="entry name" value="ANGIOGENIC FACTOR WITH G PATCH AND FHA DOMAINS 1"/>
    <property type="match status" value="1"/>
</dbReference>
<evidence type="ECO:0000313" key="4">
    <source>
        <dbReference type="EMBL" id="WAR00725.1"/>
    </source>
</evidence>
<proteinExistence type="predicted"/>
<dbReference type="InterPro" id="IPR000467">
    <property type="entry name" value="G_patch_dom"/>
</dbReference>
<feature type="compositionally biased region" description="Polar residues" evidence="2">
    <location>
        <begin position="69"/>
        <end position="81"/>
    </location>
</feature>
<dbReference type="Proteomes" id="UP001164746">
    <property type="component" value="Chromosome 3"/>
</dbReference>
<dbReference type="EMBL" id="CP111014">
    <property type="protein sequence ID" value="WAR00725.1"/>
    <property type="molecule type" value="Genomic_DNA"/>
</dbReference>
<feature type="domain" description="G-patch" evidence="3">
    <location>
        <begin position="442"/>
        <end position="476"/>
    </location>
</feature>
<feature type="region of interest" description="Disordered" evidence="2">
    <location>
        <begin position="1"/>
        <end position="89"/>
    </location>
</feature>
<name>A0ABY7DSP6_MYAAR</name>
<dbReference type="Pfam" id="PF01585">
    <property type="entry name" value="G-patch"/>
    <property type="match status" value="1"/>
</dbReference>
<dbReference type="CDD" id="cd16164">
    <property type="entry name" value="OCRE_VG5Q"/>
    <property type="match status" value="1"/>
</dbReference>
<feature type="region of interest" description="Disordered" evidence="2">
    <location>
        <begin position="456"/>
        <end position="476"/>
    </location>
</feature>
<dbReference type="InterPro" id="IPR035624">
    <property type="entry name" value="AGGF1_OCRE"/>
</dbReference>
<feature type="coiled-coil region" evidence="1">
    <location>
        <begin position="109"/>
        <end position="136"/>
    </location>
</feature>
<sequence length="476" mass="53348">AELLDLIHSVTTKSTSKPDRSFGCKHRTGKETSNEESHEEADTEFADRQNVSGSDFSTEKMESELSAGQADTQTKGGNLNIDSELDDGESDEDKSYLFLLSKDELVHSLQDCRTELDLTNKKVEKLERQLKKSDDYNSVEKLSSEIHRMKHVRTVHMHVQLTIEGMSIAESVKAAAEAAVQQQQQTEQEAMLAQSGYQYDVTSGLYYHAESGYYYDPATSLFYDPKSLTYYYYDYNQGKYMFHSKVETQHPDVSARKTSKRQTQSVKASIPKDSCSTLCDRKEGGVFDDLLADFQYLSLGQDVTRRRQHALELAQNWPPCIRMIVTASDHLSVGSLFIVPCTGASIGREKAAITIPDLNVSKAKVQSCPVVVSHGSMVQVADHKVLTKEQRKLKQRREINQIKKKYGLKYEDKASVRRQTVGSDVPGHKHEAPASVTRPITSSNVGHKLLSKMGWKEGESLGKDNSGIQEPVSFTR</sequence>
<dbReference type="SMART" id="SM00443">
    <property type="entry name" value="G_patch"/>
    <property type="match status" value="1"/>
</dbReference>
<reference evidence="4" key="1">
    <citation type="submission" date="2022-11" db="EMBL/GenBank/DDBJ databases">
        <title>Centuries of genome instability and evolution in soft-shell clam transmissible cancer (bioRxiv).</title>
        <authorList>
            <person name="Hart S.F.M."/>
            <person name="Yonemitsu M.A."/>
            <person name="Giersch R.M."/>
            <person name="Beal B.F."/>
            <person name="Arriagada G."/>
            <person name="Davis B.W."/>
            <person name="Ostrander E.A."/>
            <person name="Goff S.P."/>
            <person name="Metzger M.J."/>
        </authorList>
    </citation>
    <scope>NUCLEOTIDE SEQUENCE</scope>
    <source>
        <strain evidence="4">MELC-2E11</strain>
        <tissue evidence="4">Siphon/mantle</tissue>
    </source>
</reference>
<evidence type="ECO:0000259" key="3">
    <source>
        <dbReference type="PROSITE" id="PS50174"/>
    </source>
</evidence>
<feature type="non-terminal residue" evidence="4">
    <location>
        <position position="1"/>
    </location>
</feature>
<evidence type="ECO:0000313" key="5">
    <source>
        <dbReference type="Proteomes" id="UP001164746"/>
    </source>
</evidence>
<dbReference type="InterPro" id="IPR041591">
    <property type="entry name" value="OCRE"/>
</dbReference>
<evidence type="ECO:0000256" key="1">
    <source>
        <dbReference type="SAM" id="Coils"/>
    </source>
</evidence>
<keyword evidence="5" id="KW-1185">Reference proteome</keyword>
<feature type="non-terminal residue" evidence="4">
    <location>
        <position position="476"/>
    </location>
</feature>
<dbReference type="PROSITE" id="PS50174">
    <property type="entry name" value="G_PATCH"/>
    <property type="match status" value="1"/>
</dbReference>
<dbReference type="Pfam" id="PF17780">
    <property type="entry name" value="OCRE"/>
    <property type="match status" value="1"/>
</dbReference>
<keyword evidence="1" id="KW-0175">Coiled coil</keyword>
<gene>
    <name evidence="4" type="ORF">MAR_025097</name>
</gene>